<feature type="region of interest" description="Disordered" evidence="1">
    <location>
        <begin position="76"/>
        <end position="151"/>
    </location>
</feature>
<organism evidence="2 3">
    <name type="scientific">Streptomyces tsukubensis</name>
    <dbReference type="NCBI Taxonomy" id="83656"/>
    <lineage>
        <taxon>Bacteria</taxon>
        <taxon>Bacillati</taxon>
        <taxon>Actinomycetota</taxon>
        <taxon>Actinomycetes</taxon>
        <taxon>Kitasatosporales</taxon>
        <taxon>Streptomycetaceae</taxon>
        <taxon>Streptomyces</taxon>
    </lineage>
</organism>
<evidence type="ECO:0000313" key="2">
    <source>
        <dbReference type="EMBL" id="OON80114.1"/>
    </source>
</evidence>
<dbReference type="AlphaFoldDB" id="A0A1V4A9X9"/>
<feature type="region of interest" description="Disordered" evidence="1">
    <location>
        <begin position="227"/>
        <end position="283"/>
    </location>
</feature>
<keyword evidence="3" id="KW-1185">Reference proteome</keyword>
<proteinExistence type="predicted"/>
<evidence type="ECO:0000313" key="3">
    <source>
        <dbReference type="Proteomes" id="UP000190539"/>
    </source>
</evidence>
<feature type="compositionally biased region" description="Low complexity" evidence="1">
    <location>
        <begin position="76"/>
        <end position="110"/>
    </location>
</feature>
<reference evidence="2 3" key="1">
    <citation type="submission" date="2017-02" db="EMBL/GenBank/DDBJ databases">
        <title>Draft Genome Sequence of Streptomyces tsukubaensis F601, a Producer of the immunosuppressant tacrolimus FK506.</title>
        <authorList>
            <person name="Zong G."/>
            <person name="Zhong C."/>
            <person name="Fu J."/>
            <person name="Qin R."/>
            <person name="Cao G."/>
        </authorList>
    </citation>
    <scope>NUCLEOTIDE SEQUENCE [LARGE SCALE GENOMIC DNA]</scope>
    <source>
        <strain evidence="2 3">F601</strain>
    </source>
</reference>
<evidence type="ECO:0000256" key="1">
    <source>
        <dbReference type="SAM" id="MobiDB-lite"/>
    </source>
</evidence>
<comment type="caution">
    <text evidence="2">The sequence shown here is derived from an EMBL/GenBank/DDBJ whole genome shotgun (WGS) entry which is preliminary data.</text>
</comment>
<protein>
    <submittedName>
        <fullName evidence="2">Uncharacterized protein</fullName>
    </submittedName>
</protein>
<dbReference type="Proteomes" id="UP000190539">
    <property type="component" value="Unassembled WGS sequence"/>
</dbReference>
<feature type="compositionally biased region" description="Basic and acidic residues" evidence="1">
    <location>
        <begin position="249"/>
        <end position="259"/>
    </location>
</feature>
<dbReference type="EMBL" id="MVFC01000008">
    <property type="protein sequence ID" value="OON80114.1"/>
    <property type="molecule type" value="Genomic_DNA"/>
</dbReference>
<accession>A0A1V4A9X9</accession>
<name>A0A1V4A9X9_9ACTN</name>
<dbReference type="STRING" id="83656.B1H18_13130"/>
<gene>
    <name evidence="2" type="ORF">B1H18_13130</name>
</gene>
<sequence length="283" mass="29110">MRHGAEDLPVAGRGTGRVLFGDRPWARWRWQALGLAALAFGPTGCGVPPSEVVEVGEPVTGMSPAAEVYFLTRDGAASSPVGGPSPAASATSDTPDTPDTPGTSGAAAQGDDGDRKDGRGAPATEGPMPPATTTGPWSLRAVPRPAASGTDPVSYAVRQLAAGPTAAESDVLTTALPALKHPSRITVESDRHSDTVVVRFPVGTDRLPGPALQQLTCTAARARRVELSTADRTPAKRSAAPAPITEPTARTRVELRVTDRQAGSDGRKGDGWEVTVTDEACPS</sequence>